<name>A0A8S9ZQB9_9BILA</name>
<evidence type="ECO:0000313" key="2">
    <source>
        <dbReference type="EMBL" id="KAF7635475.1"/>
    </source>
</evidence>
<accession>A0A8S9ZQB9</accession>
<keyword evidence="3" id="KW-1185">Reference proteome</keyword>
<comment type="caution">
    <text evidence="2">The sequence shown here is derived from an EMBL/GenBank/DDBJ whole genome shotgun (WGS) entry which is preliminary data.</text>
</comment>
<sequence length="83" mass="9376">MYIFLFIHLFLLILLPLSIYSIGYGFSVGHSPWGGIEGKDGAVCNYMSKYGIPMNLSHELISELDWKPNKQKRSIATTKLRVG</sequence>
<dbReference type="Proteomes" id="UP000605970">
    <property type="component" value="Unassembled WGS sequence"/>
</dbReference>
<feature type="signal peptide" evidence="1">
    <location>
        <begin position="1"/>
        <end position="25"/>
    </location>
</feature>
<protein>
    <submittedName>
        <fullName evidence="2">Uncharacterized protein</fullName>
    </submittedName>
</protein>
<proteinExistence type="predicted"/>
<evidence type="ECO:0000256" key="1">
    <source>
        <dbReference type="SAM" id="SignalP"/>
    </source>
</evidence>
<keyword evidence="1" id="KW-0732">Signal</keyword>
<dbReference type="EMBL" id="JABEBT010000042">
    <property type="protein sequence ID" value="KAF7635475.1"/>
    <property type="molecule type" value="Genomic_DNA"/>
</dbReference>
<feature type="chain" id="PRO_5035839223" evidence="1">
    <location>
        <begin position="26"/>
        <end position="83"/>
    </location>
</feature>
<evidence type="ECO:0000313" key="3">
    <source>
        <dbReference type="Proteomes" id="UP000605970"/>
    </source>
</evidence>
<dbReference type="AlphaFoldDB" id="A0A8S9ZQB9"/>
<organism evidence="2 3">
    <name type="scientific">Meloidogyne graminicola</name>
    <dbReference type="NCBI Taxonomy" id="189291"/>
    <lineage>
        <taxon>Eukaryota</taxon>
        <taxon>Metazoa</taxon>
        <taxon>Ecdysozoa</taxon>
        <taxon>Nematoda</taxon>
        <taxon>Chromadorea</taxon>
        <taxon>Rhabditida</taxon>
        <taxon>Tylenchina</taxon>
        <taxon>Tylenchomorpha</taxon>
        <taxon>Tylenchoidea</taxon>
        <taxon>Meloidogynidae</taxon>
        <taxon>Meloidogyninae</taxon>
        <taxon>Meloidogyne</taxon>
    </lineage>
</organism>
<gene>
    <name evidence="2" type="ORF">Mgra_00005150</name>
</gene>
<reference evidence="2" key="1">
    <citation type="journal article" date="2020" name="Ecol. Evol.">
        <title>Genome structure and content of the rice root-knot nematode (Meloidogyne graminicola).</title>
        <authorList>
            <person name="Phan N.T."/>
            <person name="Danchin E.G.J."/>
            <person name="Klopp C."/>
            <person name="Perfus-Barbeoch L."/>
            <person name="Kozlowski D.K."/>
            <person name="Koutsovoulos G.D."/>
            <person name="Lopez-Roques C."/>
            <person name="Bouchez O."/>
            <person name="Zahm M."/>
            <person name="Besnard G."/>
            <person name="Bellafiore S."/>
        </authorList>
    </citation>
    <scope>NUCLEOTIDE SEQUENCE</scope>
    <source>
        <strain evidence="2">VN-18</strain>
    </source>
</reference>